<dbReference type="InterPro" id="IPR005129">
    <property type="entry name" value="GTPase_ArgK"/>
</dbReference>
<dbReference type="InterPro" id="IPR027417">
    <property type="entry name" value="P-loop_NTPase"/>
</dbReference>
<evidence type="ECO:0000256" key="3">
    <source>
        <dbReference type="ARBA" id="ARBA00022801"/>
    </source>
</evidence>
<keyword evidence="5" id="KW-0143">Chaperone</keyword>
<dbReference type="PANTHER" id="PTHR43087">
    <property type="entry name" value="LYSINE/ARGININE/ORNITHINE TRANSPORT SYSTEM KINASE"/>
    <property type="match status" value="1"/>
</dbReference>
<keyword evidence="4" id="KW-0342">GTP-binding</keyword>
<protein>
    <recommendedName>
        <fullName evidence="6">AAA+ ATPase domain-containing protein</fullName>
    </recommendedName>
</protein>
<dbReference type="GO" id="GO:0003924">
    <property type="term" value="F:GTPase activity"/>
    <property type="evidence" value="ECO:0007669"/>
    <property type="project" value="InterPro"/>
</dbReference>
<dbReference type="AlphaFoldDB" id="A0A0F9N115"/>
<dbReference type="EMBL" id="LAZR01003947">
    <property type="protein sequence ID" value="KKN13220.1"/>
    <property type="molecule type" value="Genomic_DNA"/>
</dbReference>
<sequence length="331" mass="37011">MDYSELTNKLIKGNTRAAARLITFVENDINAAEDIINSIYRHTGKAYILGITGAPGTGKSTFISTFINNYVELGKKVGVICVDPTSPLTGGALLGDRIRMKQHFSLDNVFIRSMANRGQLGGLARATEDIIKILDAYGCDIIIIETVGVGQSEVDIFKSAQTVVVLLVPGLGDDIQAIKSGIMEITDIFVVNKMDLPGSDKKMAEIMQMLEFRKTYKYDSQIMGQKYAKIEQWTPEITKVNSRTGENFDKLIELINKHKIFMEQSGVNSNYLENRITNETLQILKHKLTEKVEKLLKTDTNIEQYINQAMQKSLDPYSMANLIIKMLGLKE</sequence>
<dbReference type="Gene3D" id="3.40.50.300">
    <property type="entry name" value="P-loop containing nucleotide triphosphate hydrolases"/>
    <property type="match status" value="1"/>
</dbReference>
<dbReference type="CDD" id="cd03114">
    <property type="entry name" value="MMAA-like"/>
    <property type="match status" value="1"/>
</dbReference>
<dbReference type="Pfam" id="PF03308">
    <property type="entry name" value="MeaB"/>
    <property type="match status" value="1"/>
</dbReference>
<comment type="similarity">
    <text evidence="1">Belongs to the SIMIBI class G3E GTPase family. ArgK/MeaB subfamily.</text>
</comment>
<dbReference type="GO" id="GO:0005525">
    <property type="term" value="F:GTP binding"/>
    <property type="evidence" value="ECO:0007669"/>
    <property type="project" value="UniProtKB-KW"/>
</dbReference>
<feature type="domain" description="AAA+ ATPase" evidence="6">
    <location>
        <begin position="45"/>
        <end position="189"/>
    </location>
</feature>
<gene>
    <name evidence="7" type="ORF">LCGC14_1008640</name>
</gene>
<proteinExistence type="inferred from homology"/>
<dbReference type="SUPFAM" id="SSF52540">
    <property type="entry name" value="P-loop containing nucleoside triphosphate hydrolases"/>
    <property type="match status" value="1"/>
</dbReference>
<evidence type="ECO:0000256" key="1">
    <source>
        <dbReference type="ARBA" id="ARBA00009625"/>
    </source>
</evidence>
<name>A0A0F9N115_9ZZZZ</name>
<reference evidence="7" key="1">
    <citation type="journal article" date="2015" name="Nature">
        <title>Complex archaea that bridge the gap between prokaryotes and eukaryotes.</title>
        <authorList>
            <person name="Spang A."/>
            <person name="Saw J.H."/>
            <person name="Jorgensen S.L."/>
            <person name="Zaremba-Niedzwiedzka K."/>
            <person name="Martijn J."/>
            <person name="Lind A.E."/>
            <person name="van Eijk R."/>
            <person name="Schleper C."/>
            <person name="Guy L."/>
            <person name="Ettema T.J."/>
        </authorList>
    </citation>
    <scope>NUCLEOTIDE SEQUENCE</scope>
</reference>
<evidence type="ECO:0000259" key="6">
    <source>
        <dbReference type="SMART" id="SM00382"/>
    </source>
</evidence>
<dbReference type="InterPro" id="IPR052040">
    <property type="entry name" value="GTPase/Isobutyryl-CoA_mutase"/>
</dbReference>
<dbReference type="SMART" id="SM00382">
    <property type="entry name" value="AAA"/>
    <property type="match status" value="1"/>
</dbReference>
<keyword evidence="2" id="KW-0547">Nucleotide-binding</keyword>
<evidence type="ECO:0000313" key="7">
    <source>
        <dbReference type="EMBL" id="KKN13220.1"/>
    </source>
</evidence>
<dbReference type="PANTHER" id="PTHR43087:SF1">
    <property type="entry name" value="LAO_AO TRANSPORT SYSTEM ATPASE"/>
    <property type="match status" value="1"/>
</dbReference>
<keyword evidence="3" id="KW-0378">Hydrolase</keyword>
<accession>A0A0F9N115</accession>
<dbReference type="NCBIfam" id="TIGR00750">
    <property type="entry name" value="lao"/>
    <property type="match status" value="1"/>
</dbReference>
<evidence type="ECO:0000256" key="4">
    <source>
        <dbReference type="ARBA" id="ARBA00023134"/>
    </source>
</evidence>
<comment type="caution">
    <text evidence="7">The sequence shown here is derived from an EMBL/GenBank/DDBJ whole genome shotgun (WGS) entry which is preliminary data.</text>
</comment>
<evidence type="ECO:0000256" key="5">
    <source>
        <dbReference type="ARBA" id="ARBA00023186"/>
    </source>
</evidence>
<evidence type="ECO:0000256" key="2">
    <source>
        <dbReference type="ARBA" id="ARBA00022741"/>
    </source>
</evidence>
<organism evidence="7">
    <name type="scientific">marine sediment metagenome</name>
    <dbReference type="NCBI Taxonomy" id="412755"/>
    <lineage>
        <taxon>unclassified sequences</taxon>
        <taxon>metagenomes</taxon>
        <taxon>ecological metagenomes</taxon>
    </lineage>
</organism>
<dbReference type="InterPro" id="IPR003593">
    <property type="entry name" value="AAA+_ATPase"/>
</dbReference>